<keyword evidence="1" id="KW-1133">Transmembrane helix</keyword>
<reference evidence="2" key="1">
    <citation type="submission" date="2023-10" db="EMBL/GenBank/DDBJ databases">
        <title>Screening of Alkalihalophilus pseudofirmusBZ-TG-HK211 and Its Alleviation of Salt Stress on Rapeseed Growth.</title>
        <authorList>
            <person name="Zhao B."/>
            <person name="Guo T."/>
        </authorList>
    </citation>
    <scope>NUCLEOTIDE SEQUENCE</scope>
    <source>
        <strain evidence="2">BZ-TG-HK211</strain>
    </source>
</reference>
<feature type="transmembrane region" description="Helical" evidence="1">
    <location>
        <begin position="20"/>
        <end position="40"/>
    </location>
</feature>
<feature type="transmembrane region" description="Helical" evidence="1">
    <location>
        <begin position="46"/>
        <end position="65"/>
    </location>
</feature>
<dbReference type="Proteomes" id="UP001285636">
    <property type="component" value="Unassembled WGS sequence"/>
</dbReference>
<proteinExistence type="predicted"/>
<keyword evidence="1" id="KW-0472">Membrane</keyword>
<keyword evidence="1" id="KW-0812">Transmembrane</keyword>
<feature type="transmembrane region" description="Helical" evidence="1">
    <location>
        <begin position="86"/>
        <end position="107"/>
    </location>
</feature>
<dbReference type="EMBL" id="JAWJAY010000008">
    <property type="protein sequence ID" value="MDV2887183.1"/>
    <property type="molecule type" value="Genomic_DNA"/>
</dbReference>
<evidence type="ECO:0000313" key="3">
    <source>
        <dbReference type="Proteomes" id="UP001285636"/>
    </source>
</evidence>
<sequence length="220" mass="25361">MNIISLLFGKPYRANRLFLFFYWFVIAFYFVGFVMMISLIVMTGEWLFIIPLVIFPLLFRIVYKLNTFIYQSISNQKDHSPLKKKWIMIGSAFVILMITFPILVFMFSDNVVTNVSNTNVNGEIELSIGSVKGTYEVEAFQIEAFQLEESINDVALLPYEAFVREGSFLLFLEHNGEMIWSEEVSGNHSGEMAIELREGTYRIKLESEEAKGIVINLSLN</sequence>
<organism evidence="2 3">
    <name type="scientific">Alkalihalophilus pseudofirmus</name>
    <name type="common">Bacillus pseudofirmus</name>
    <dbReference type="NCBI Taxonomy" id="79885"/>
    <lineage>
        <taxon>Bacteria</taxon>
        <taxon>Bacillati</taxon>
        <taxon>Bacillota</taxon>
        <taxon>Bacilli</taxon>
        <taxon>Bacillales</taxon>
        <taxon>Bacillaceae</taxon>
        <taxon>Alkalihalophilus</taxon>
    </lineage>
</organism>
<evidence type="ECO:0000256" key="1">
    <source>
        <dbReference type="SAM" id="Phobius"/>
    </source>
</evidence>
<accession>A0AAJ2NRP5</accession>
<dbReference type="AlphaFoldDB" id="A0AAJ2NRP5"/>
<protein>
    <submittedName>
        <fullName evidence="2">Uncharacterized protein</fullName>
    </submittedName>
</protein>
<comment type="caution">
    <text evidence="2">The sequence shown here is derived from an EMBL/GenBank/DDBJ whole genome shotgun (WGS) entry which is preliminary data.</text>
</comment>
<name>A0AAJ2NRP5_ALKPS</name>
<evidence type="ECO:0000313" key="2">
    <source>
        <dbReference type="EMBL" id="MDV2887183.1"/>
    </source>
</evidence>
<dbReference type="RefSeq" id="WP_323467624.1">
    <property type="nucleotide sequence ID" value="NZ_CP144224.1"/>
</dbReference>
<gene>
    <name evidence="2" type="ORF">RYX45_18520</name>
</gene>